<reference evidence="1" key="1">
    <citation type="journal article" date="2024" name="J. Gen. Virol.">
        <title>Novel phages of Pseudomonas syringae unveil numerous potential auxiliary metabolic genes.</title>
        <authorList>
            <person name="Feltin C."/>
            <person name="Garneau J.R."/>
            <person name="Morris C.E."/>
            <person name="Berard A."/>
            <person name="Torres-Barcelo C."/>
        </authorList>
    </citation>
    <scope>NUCLEOTIDE SEQUENCE</scope>
</reference>
<gene>
    <name evidence="1" type="ORF">Cygsa01_00064</name>
</gene>
<sequence>MEAARPRAKAVNSLGRGRLVGAEGEAESTIKESWRFMYQILCKKKARRWGEGRANKGVLSPESY</sequence>
<protein>
    <submittedName>
        <fullName evidence="1">Uncharacterized protein</fullName>
    </submittedName>
</protein>
<accession>A0AAU6W461</accession>
<evidence type="ECO:0000313" key="1">
    <source>
        <dbReference type="EMBL" id="XAI71110.1"/>
    </source>
</evidence>
<dbReference type="EMBL" id="PP179332">
    <property type="protein sequence ID" value="XAI71110.1"/>
    <property type="molecule type" value="Genomic_DNA"/>
</dbReference>
<proteinExistence type="predicted"/>
<name>A0AAU6W461_9VIRU</name>
<organism evidence="1">
    <name type="scientific">Pseudomonas phage Cygsa01</name>
    <dbReference type="NCBI Taxonomy" id="3138529"/>
    <lineage>
        <taxon>Viruses</taxon>
    </lineage>
</organism>